<sequence length="422" mass="46949">MKTLLRLILYGLAALLLASAVLVFCAVGDTPDVALKWIMKPADIVRAKKILHEGSKTKPDAIATLELSHADLNLAANYLLNRYSKSAVHISIKENKLKFIVTATLPENRLGKYINITFRLGNEDNAALPSLTKFKAGKLLLPSKLAAFIINQVIEHSSLKDYFILATHPIQAINISDDKITITYHPNREALVKARNLLAHGGESTISNAVNPYQQTLADVIKRHDPKWRLSLAELLKPLFALAYQRSTPETAIEENKQVIFTINDYVNKEGMLALPGHILDTTTVRRTSTFLYKRIDLAQHFIATAAITASANGQLAQMMGEEKELSDAKTGSGFSFIDLAADKAGTRFGETATQSPESARQLQKSMSEITHYRDFMPDPTDLPEHMSEAEFKKRYSSINSGIYKRTIKDIDTRIAKLPIYN</sequence>
<gene>
    <name evidence="1" type="ORF">CRENPOLYSF1_890051</name>
</gene>
<keyword evidence="2" id="KW-1185">Reference proteome</keyword>
<evidence type="ECO:0000313" key="1">
    <source>
        <dbReference type="EMBL" id="SJM96381.1"/>
    </source>
</evidence>
<dbReference type="Proteomes" id="UP000195667">
    <property type="component" value="Unassembled WGS sequence"/>
</dbReference>
<dbReference type="AlphaFoldDB" id="A0A1R4HK24"/>
<dbReference type="EMBL" id="FUKI01000169">
    <property type="protein sequence ID" value="SJM96381.1"/>
    <property type="molecule type" value="Genomic_DNA"/>
</dbReference>
<accession>A0A1R4HK24</accession>
<reference evidence="2" key="1">
    <citation type="submission" date="2017-02" db="EMBL/GenBank/DDBJ databases">
        <authorList>
            <person name="Daims H."/>
        </authorList>
    </citation>
    <scope>NUCLEOTIDE SEQUENCE [LARGE SCALE GENOMIC DNA]</scope>
</reference>
<evidence type="ECO:0000313" key="2">
    <source>
        <dbReference type="Proteomes" id="UP000195667"/>
    </source>
</evidence>
<organism evidence="1 2">
    <name type="scientific">Crenothrix polyspora</name>
    <dbReference type="NCBI Taxonomy" id="360316"/>
    <lineage>
        <taxon>Bacteria</taxon>
        <taxon>Pseudomonadati</taxon>
        <taxon>Pseudomonadota</taxon>
        <taxon>Gammaproteobacteria</taxon>
        <taxon>Methylococcales</taxon>
        <taxon>Crenotrichaceae</taxon>
        <taxon>Crenothrix</taxon>
    </lineage>
</organism>
<protein>
    <submittedName>
        <fullName evidence="1">Uncharacterized protein</fullName>
    </submittedName>
</protein>
<proteinExistence type="predicted"/>
<dbReference type="RefSeq" id="WP_087145206.1">
    <property type="nucleotide sequence ID" value="NZ_FUKI01000169.1"/>
</dbReference>
<dbReference type="OrthoDB" id="9997at2"/>
<name>A0A1R4HK24_9GAMM</name>